<keyword evidence="3" id="KW-1185">Reference proteome</keyword>
<dbReference type="GeneID" id="301136856"/>
<keyword evidence="1" id="KW-0812">Transmembrane</keyword>
<organism evidence="2 3">
    <name type="scientific">Viridibacillus arvi</name>
    <dbReference type="NCBI Taxonomy" id="263475"/>
    <lineage>
        <taxon>Bacteria</taxon>
        <taxon>Bacillati</taxon>
        <taxon>Bacillota</taxon>
        <taxon>Bacilli</taxon>
        <taxon>Bacillales</taxon>
        <taxon>Caryophanaceae</taxon>
        <taxon>Viridibacillus</taxon>
    </lineage>
</organism>
<keyword evidence="1" id="KW-1133">Transmembrane helix</keyword>
<reference evidence="3" key="1">
    <citation type="submission" date="2015-08" db="EMBL/GenBank/DDBJ databases">
        <title>Fjat-10028 dsm 16317.</title>
        <authorList>
            <person name="Liu B."/>
            <person name="Wang J."/>
            <person name="Zhu Y."/>
            <person name="Liu G."/>
            <person name="Chen Q."/>
            <person name="Chen Z."/>
            <person name="Lan J."/>
            <person name="Che J."/>
            <person name="Ge C."/>
            <person name="Shi H."/>
            <person name="Pan Z."/>
            <person name="Liu X."/>
        </authorList>
    </citation>
    <scope>NUCLEOTIDE SEQUENCE [LARGE SCALE GENOMIC DNA]</scope>
    <source>
        <strain evidence="3">DSM 16317</strain>
    </source>
</reference>
<protein>
    <recommendedName>
        <fullName evidence="4">DUF2178 domain-containing protein</fullName>
    </recommendedName>
</protein>
<gene>
    <name evidence="2" type="ORF">AMD00_12200</name>
</gene>
<dbReference type="EMBL" id="LILB01000005">
    <property type="protein sequence ID" value="KOO49143.1"/>
    <property type="molecule type" value="Genomic_DNA"/>
</dbReference>
<comment type="caution">
    <text evidence="2">The sequence shown here is derived from an EMBL/GenBank/DDBJ whole genome shotgun (WGS) entry which is preliminary data.</text>
</comment>
<dbReference type="OrthoDB" id="2083789at2"/>
<feature type="transmembrane region" description="Helical" evidence="1">
    <location>
        <begin position="31"/>
        <end position="53"/>
    </location>
</feature>
<feature type="transmembrane region" description="Helical" evidence="1">
    <location>
        <begin position="9"/>
        <end position="25"/>
    </location>
</feature>
<keyword evidence="1" id="KW-0472">Membrane</keyword>
<feature type="transmembrane region" description="Helical" evidence="1">
    <location>
        <begin position="83"/>
        <end position="103"/>
    </location>
</feature>
<dbReference type="AlphaFoldDB" id="A0A0M0LEK0"/>
<evidence type="ECO:0000313" key="2">
    <source>
        <dbReference type="EMBL" id="KOO49143.1"/>
    </source>
</evidence>
<dbReference type="Proteomes" id="UP000036867">
    <property type="component" value="Unassembled WGS sequence"/>
</dbReference>
<sequence length="132" mass="15270">MKNLFIQRFLVSTLIIIVGIIQIILDTSEGFNFGYIIVFLGGIILLYSTISYITSRKNKSLEKELEKEYDERDALIDGKVARFSMYILISEILILMFLTNFVVIPTNTALFVLLISLIIIEFGSRKYYNHFL</sequence>
<dbReference type="STRING" id="263475.AMD00_12200"/>
<accession>A0A0M0LEK0</accession>
<dbReference type="RefSeq" id="WP_053417336.1">
    <property type="nucleotide sequence ID" value="NZ_LILB01000005.1"/>
</dbReference>
<evidence type="ECO:0008006" key="4">
    <source>
        <dbReference type="Google" id="ProtNLM"/>
    </source>
</evidence>
<proteinExistence type="predicted"/>
<evidence type="ECO:0000313" key="3">
    <source>
        <dbReference type="Proteomes" id="UP000036867"/>
    </source>
</evidence>
<name>A0A0M0LEK0_9BACL</name>
<evidence type="ECO:0000256" key="1">
    <source>
        <dbReference type="SAM" id="Phobius"/>
    </source>
</evidence>